<evidence type="ECO:0000313" key="5">
    <source>
        <dbReference type="Proteomes" id="UP000325273"/>
    </source>
</evidence>
<comment type="caution">
    <text evidence="4">The sequence shown here is derived from an EMBL/GenBank/DDBJ whole genome shotgun (WGS) entry which is preliminary data.</text>
</comment>
<dbReference type="InterPro" id="IPR050595">
    <property type="entry name" value="Bact_response_regulator"/>
</dbReference>
<dbReference type="SUPFAM" id="SSF52172">
    <property type="entry name" value="CheY-like"/>
    <property type="match status" value="1"/>
</dbReference>
<evidence type="ECO:0000313" key="4">
    <source>
        <dbReference type="EMBL" id="KAA0997452.1"/>
    </source>
</evidence>
<keyword evidence="1 2" id="KW-0597">Phosphoprotein</keyword>
<sequence>MTPSVRQLLADMLTQTGYNVHQAVAGSSGLAALDSMTRVDLLVTDVGLPGMNGHQMADAVRAKRPALPVLFMTGYAEVATVASGFLGERMQMIAKPFAVEAIGAKIRQMLEKDGERGS</sequence>
<dbReference type="AlphaFoldDB" id="A0A5B0G2I9"/>
<dbReference type="PANTHER" id="PTHR44591">
    <property type="entry name" value="STRESS RESPONSE REGULATOR PROTEIN 1"/>
    <property type="match status" value="1"/>
</dbReference>
<accession>A0A5B0G2I9</accession>
<dbReference type="Proteomes" id="UP000325273">
    <property type="component" value="Unassembled WGS sequence"/>
</dbReference>
<dbReference type="Pfam" id="PF00072">
    <property type="entry name" value="Response_reg"/>
    <property type="match status" value="1"/>
</dbReference>
<organism evidence="4 5">
    <name type="scientific">Paraburkholderia panacisoli</name>
    <dbReference type="NCBI Taxonomy" id="2603818"/>
    <lineage>
        <taxon>Bacteria</taxon>
        <taxon>Pseudomonadati</taxon>
        <taxon>Pseudomonadota</taxon>
        <taxon>Betaproteobacteria</taxon>
        <taxon>Burkholderiales</taxon>
        <taxon>Burkholderiaceae</taxon>
        <taxon>Paraburkholderia</taxon>
    </lineage>
</organism>
<gene>
    <name evidence="4" type="ORF">FVF58_49215</name>
</gene>
<evidence type="ECO:0000256" key="2">
    <source>
        <dbReference type="PROSITE-ProRule" id="PRU00169"/>
    </source>
</evidence>
<feature type="modified residue" description="4-aspartylphosphate" evidence="2">
    <location>
        <position position="45"/>
    </location>
</feature>
<dbReference type="InterPro" id="IPR001789">
    <property type="entry name" value="Sig_transdc_resp-reg_receiver"/>
</dbReference>
<feature type="domain" description="Response regulatory" evidence="3">
    <location>
        <begin position="1"/>
        <end position="110"/>
    </location>
</feature>
<keyword evidence="5" id="KW-1185">Reference proteome</keyword>
<name>A0A5B0G2I9_9BURK</name>
<dbReference type="InterPro" id="IPR011006">
    <property type="entry name" value="CheY-like_superfamily"/>
</dbReference>
<dbReference type="Gene3D" id="3.40.50.2300">
    <property type="match status" value="1"/>
</dbReference>
<proteinExistence type="predicted"/>
<evidence type="ECO:0000256" key="1">
    <source>
        <dbReference type="ARBA" id="ARBA00022553"/>
    </source>
</evidence>
<dbReference type="GO" id="GO:0000160">
    <property type="term" value="P:phosphorelay signal transduction system"/>
    <property type="evidence" value="ECO:0007669"/>
    <property type="project" value="InterPro"/>
</dbReference>
<evidence type="ECO:0000259" key="3">
    <source>
        <dbReference type="PROSITE" id="PS50110"/>
    </source>
</evidence>
<dbReference type="SMART" id="SM00448">
    <property type="entry name" value="REC"/>
    <property type="match status" value="1"/>
</dbReference>
<dbReference type="PROSITE" id="PS50110">
    <property type="entry name" value="RESPONSE_REGULATORY"/>
    <property type="match status" value="1"/>
</dbReference>
<dbReference type="PANTHER" id="PTHR44591:SF21">
    <property type="entry name" value="TWO-COMPONENT RESPONSE REGULATOR"/>
    <property type="match status" value="1"/>
</dbReference>
<protein>
    <submittedName>
        <fullName evidence="4">Response regulator</fullName>
    </submittedName>
</protein>
<dbReference type="EMBL" id="VTUZ01000086">
    <property type="protein sequence ID" value="KAA0997452.1"/>
    <property type="molecule type" value="Genomic_DNA"/>
</dbReference>
<reference evidence="4 5" key="1">
    <citation type="submission" date="2019-08" db="EMBL/GenBank/DDBJ databases">
        <title>Paraburkholderia sp. DCY113.</title>
        <authorList>
            <person name="Kang J."/>
        </authorList>
    </citation>
    <scope>NUCLEOTIDE SEQUENCE [LARGE SCALE GENOMIC DNA]</scope>
    <source>
        <strain evidence="4 5">DCY113</strain>
    </source>
</reference>